<dbReference type="STRING" id="1841610.A6X21_15310"/>
<name>A0A1C3ETU6_9PLAN</name>
<dbReference type="EMBL" id="LYDR01000004">
    <property type="protein sequence ID" value="ODA36711.1"/>
    <property type="molecule type" value="Genomic_DNA"/>
</dbReference>
<comment type="caution">
    <text evidence="1">The sequence shown here is derived from an EMBL/GenBank/DDBJ whole genome shotgun (WGS) entry which is preliminary data.</text>
</comment>
<evidence type="ECO:0000313" key="2">
    <source>
        <dbReference type="Proteomes" id="UP000094828"/>
    </source>
</evidence>
<reference evidence="1 2" key="1">
    <citation type="submission" date="2016-05" db="EMBL/GenBank/DDBJ databases">
        <title>Genomic and physiological characterization of Planctopirus sp. isolated from fresh water lake.</title>
        <authorList>
            <person name="Subhash Y."/>
            <person name="Ramana C."/>
        </authorList>
    </citation>
    <scope>NUCLEOTIDE SEQUENCE [LARGE SCALE GENOMIC DNA]</scope>
    <source>
        <strain evidence="1 2">JC280</strain>
    </source>
</reference>
<protein>
    <submittedName>
        <fullName evidence="1">Uncharacterized protein</fullName>
    </submittedName>
</protein>
<accession>A0A1C3ETU6</accession>
<sequence length="105" mass="12205">MSTSDDIANRAIRFAETFQFTNPQIVRTKSARDEFVARYGTPNSTEYREMEIHMDWGPNQQKIINSSKIEKRQDVESFLKKGVKILVVCSARDVIYHEFLGMDLD</sequence>
<proteinExistence type="predicted"/>
<gene>
    <name evidence="1" type="ORF">A6X21_15310</name>
</gene>
<dbReference type="Proteomes" id="UP000094828">
    <property type="component" value="Unassembled WGS sequence"/>
</dbReference>
<dbReference type="RefSeq" id="WP_068845211.1">
    <property type="nucleotide sequence ID" value="NZ_LYDR01000004.1"/>
</dbReference>
<keyword evidence="2" id="KW-1185">Reference proteome</keyword>
<evidence type="ECO:0000313" key="1">
    <source>
        <dbReference type="EMBL" id="ODA36711.1"/>
    </source>
</evidence>
<dbReference type="AlphaFoldDB" id="A0A1C3ETU6"/>
<organism evidence="1 2">
    <name type="scientific">Planctopirus hydrillae</name>
    <dbReference type="NCBI Taxonomy" id="1841610"/>
    <lineage>
        <taxon>Bacteria</taxon>
        <taxon>Pseudomonadati</taxon>
        <taxon>Planctomycetota</taxon>
        <taxon>Planctomycetia</taxon>
        <taxon>Planctomycetales</taxon>
        <taxon>Planctomycetaceae</taxon>
        <taxon>Planctopirus</taxon>
    </lineage>
</organism>